<feature type="compositionally biased region" description="Basic residues" evidence="1">
    <location>
        <begin position="262"/>
        <end position="275"/>
    </location>
</feature>
<reference evidence="3" key="1">
    <citation type="journal article" date="2019" name="Mol. Biol. Evol.">
        <title>Blast fungal genomes show frequent chromosomal changes, gene gains and losses, and effector gene turnover.</title>
        <authorList>
            <person name="Gomez Luciano L.B."/>
            <person name="Jason Tsai I."/>
            <person name="Chuma I."/>
            <person name="Tosa Y."/>
            <person name="Chen Y.H."/>
            <person name="Li J.Y."/>
            <person name="Li M.Y."/>
            <person name="Jade Lu M.Y."/>
            <person name="Nakayashiki H."/>
            <person name="Li W.H."/>
        </authorList>
    </citation>
    <scope>NUCLEOTIDE SEQUENCE</scope>
    <source>
        <strain evidence="3">NI907</strain>
    </source>
</reference>
<dbReference type="AlphaFoldDB" id="A0A6P8BAP1"/>
<dbReference type="KEGG" id="pgri:PgNI_04444"/>
<dbReference type="RefSeq" id="XP_030984226.1">
    <property type="nucleotide sequence ID" value="XM_031124490.1"/>
</dbReference>
<dbReference type="Proteomes" id="UP000515153">
    <property type="component" value="Unplaced"/>
</dbReference>
<gene>
    <name evidence="3" type="ORF">PgNI_04444</name>
</gene>
<feature type="region of interest" description="Disordered" evidence="1">
    <location>
        <begin position="252"/>
        <end position="275"/>
    </location>
</feature>
<evidence type="ECO:0000313" key="2">
    <source>
        <dbReference type="Proteomes" id="UP000515153"/>
    </source>
</evidence>
<reference evidence="3" key="2">
    <citation type="submission" date="2019-10" db="EMBL/GenBank/DDBJ databases">
        <authorList>
            <consortium name="NCBI Genome Project"/>
        </authorList>
    </citation>
    <scope>NUCLEOTIDE SEQUENCE</scope>
    <source>
        <strain evidence="3">NI907</strain>
    </source>
</reference>
<organism evidence="2 3">
    <name type="scientific">Pyricularia grisea</name>
    <name type="common">Crabgrass-specific blast fungus</name>
    <name type="synonym">Magnaporthe grisea</name>
    <dbReference type="NCBI Taxonomy" id="148305"/>
    <lineage>
        <taxon>Eukaryota</taxon>
        <taxon>Fungi</taxon>
        <taxon>Dikarya</taxon>
        <taxon>Ascomycota</taxon>
        <taxon>Pezizomycotina</taxon>
        <taxon>Sordariomycetes</taxon>
        <taxon>Sordariomycetidae</taxon>
        <taxon>Magnaporthales</taxon>
        <taxon>Pyriculariaceae</taxon>
        <taxon>Pyricularia</taxon>
    </lineage>
</organism>
<evidence type="ECO:0000313" key="3">
    <source>
        <dbReference type="RefSeq" id="XP_030984226.1"/>
    </source>
</evidence>
<keyword evidence="2" id="KW-1185">Reference proteome</keyword>
<proteinExistence type="predicted"/>
<dbReference type="GeneID" id="41959399"/>
<evidence type="ECO:0000256" key="1">
    <source>
        <dbReference type="SAM" id="MobiDB-lite"/>
    </source>
</evidence>
<sequence>MHQISDALIVDIFPEKPGAAVATKNITRCALGGFFVAVLDPMLKAMEKKAVGEVPSGQVPQRFEMLVSIKRQRNPYKQSTRWLYKGLDRQKCLRTIAPAGLVPCDELVTSQEETKVLGTFCWTSKKTIRVPGGEPVFQNVQLPAVLPRAPNLKAAGKIKTMPPHIFAPLAQSITRMSPSYHLRNTDLVVSRNSLRKLFALCAGRSHDSFRIGLDLIKDTLVMTMDDRVPWHPGVTRSNGLGLSFEISFSKPLSGREGDQVHHRTPRRLTKSKVLP</sequence>
<protein>
    <submittedName>
        <fullName evidence="3">Uncharacterized protein</fullName>
    </submittedName>
</protein>
<name>A0A6P8BAP1_PYRGI</name>
<reference evidence="3" key="3">
    <citation type="submission" date="2025-08" db="UniProtKB">
        <authorList>
            <consortium name="RefSeq"/>
        </authorList>
    </citation>
    <scope>IDENTIFICATION</scope>
    <source>
        <strain evidence="3">NI907</strain>
    </source>
</reference>
<accession>A0A6P8BAP1</accession>